<evidence type="ECO:0000256" key="1">
    <source>
        <dbReference type="SAM" id="Phobius"/>
    </source>
</evidence>
<feature type="non-terminal residue" evidence="3">
    <location>
        <position position="78"/>
    </location>
</feature>
<keyword evidence="1" id="KW-0472">Membrane</keyword>
<reference evidence="3" key="1">
    <citation type="submission" date="2018-05" db="EMBL/GenBank/DDBJ databases">
        <authorList>
            <person name="Lanie J.A."/>
            <person name="Ng W.-L."/>
            <person name="Kazmierczak K.M."/>
            <person name="Andrzejewski T.M."/>
            <person name="Davidsen T.M."/>
            <person name="Wayne K.J."/>
            <person name="Tettelin H."/>
            <person name="Glass J.I."/>
            <person name="Rusch D."/>
            <person name="Podicherti R."/>
            <person name="Tsui H.-C.T."/>
            <person name="Winkler M.E."/>
        </authorList>
    </citation>
    <scope>NUCLEOTIDE SEQUENCE</scope>
</reference>
<dbReference type="Pfam" id="PF12072">
    <property type="entry name" value="RNase_Y_N"/>
    <property type="match status" value="1"/>
</dbReference>
<dbReference type="InterPro" id="IPR022711">
    <property type="entry name" value="RNase_Y_N"/>
</dbReference>
<dbReference type="AlphaFoldDB" id="A0A382WCE9"/>
<feature type="domain" description="Ribonuclease Y N-terminal" evidence="2">
    <location>
        <begin position="11"/>
        <end position="78"/>
    </location>
</feature>
<protein>
    <recommendedName>
        <fullName evidence="2">Ribonuclease Y N-terminal domain-containing protein</fullName>
    </recommendedName>
</protein>
<name>A0A382WCE9_9ZZZZ</name>
<organism evidence="3">
    <name type="scientific">marine metagenome</name>
    <dbReference type="NCBI Taxonomy" id="408172"/>
    <lineage>
        <taxon>unclassified sequences</taxon>
        <taxon>metagenomes</taxon>
        <taxon>ecological metagenomes</taxon>
    </lineage>
</organism>
<accession>A0A382WCE9</accession>
<evidence type="ECO:0000259" key="2">
    <source>
        <dbReference type="Pfam" id="PF12072"/>
    </source>
</evidence>
<proteinExistence type="predicted"/>
<evidence type="ECO:0000313" key="3">
    <source>
        <dbReference type="EMBL" id="SVD56566.1"/>
    </source>
</evidence>
<sequence length="78" mass="8541">MSSIIWFGILLLSVLAALGIGAMVTFLARNSFLGKRLKDSEDKAAKLVEEAEYQKANLLLGAKEETLQIRTSAESELK</sequence>
<keyword evidence="1" id="KW-0812">Transmembrane</keyword>
<keyword evidence="1" id="KW-1133">Transmembrane helix</keyword>
<dbReference type="EMBL" id="UINC01158820">
    <property type="protein sequence ID" value="SVD56566.1"/>
    <property type="molecule type" value="Genomic_DNA"/>
</dbReference>
<feature type="transmembrane region" description="Helical" evidence="1">
    <location>
        <begin position="6"/>
        <end position="28"/>
    </location>
</feature>
<gene>
    <name evidence="3" type="ORF">METZ01_LOCUS409420</name>
</gene>